<feature type="region of interest" description="Disordered" evidence="1">
    <location>
        <begin position="18"/>
        <end position="39"/>
    </location>
</feature>
<evidence type="ECO:0000256" key="1">
    <source>
        <dbReference type="SAM" id="MobiDB-lite"/>
    </source>
</evidence>
<proteinExistence type="predicted"/>
<organism evidence="3">
    <name type="scientific">Amphimedon queenslandica</name>
    <name type="common">Sponge</name>
    <dbReference type="NCBI Taxonomy" id="400682"/>
    <lineage>
        <taxon>Eukaryota</taxon>
        <taxon>Metazoa</taxon>
        <taxon>Porifera</taxon>
        <taxon>Demospongiae</taxon>
        <taxon>Heteroscleromorpha</taxon>
        <taxon>Haplosclerida</taxon>
        <taxon>Niphatidae</taxon>
        <taxon>Amphimedon</taxon>
    </lineage>
</organism>
<accession>A0A1X7VSM7</accession>
<protein>
    <recommendedName>
        <fullName evidence="2">DUF6570 domain-containing protein</fullName>
    </recommendedName>
</protein>
<name>A0A1X7VSM7_AMPQE</name>
<dbReference type="InParanoid" id="A0A1X7VSM7"/>
<reference evidence="3" key="1">
    <citation type="submission" date="2017-05" db="UniProtKB">
        <authorList>
            <consortium name="EnsemblMetazoa"/>
        </authorList>
    </citation>
    <scope>IDENTIFICATION</scope>
</reference>
<dbReference type="Pfam" id="PF20209">
    <property type="entry name" value="DUF6570"/>
    <property type="match status" value="1"/>
</dbReference>
<sequence>MVADGGAQCRGRCFARKKRGASCTGKRAGGGKGDRTPGSQNVLIRQLYDPGTVPTQLQGLSQAEEMLISAVLPLMSIYKLPHRQYGFSGHVINFPQDVRPLLLYYHG</sequence>
<dbReference type="AlphaFoldDB" id="A0A1X7VSM7"/>
<dbReference type="EnsemblMetazoa" id="Aqu2.1.42418_001">
    <property type="protein sequence ID" value="Aqu2.1.42418_001"/>
    <property type="gene ID" value="Aqu2.1.42418"/>
</dbReference>
<evidence type="ECO:0000313" key="3">
    <source>
        <dbReference type="EnsemblMetazoa" id="Aqu2.1.42418_001"/>
    </source>
</evidence>
<dbReference type="InterPro" id="IPR046700">
    <property type="entry name" value="DUF6570"/>
</dbReference>
<evidence type="ECO:0000259" key="2">
    <source>
        <dbReference type="Pfam" id="PF20209"/>
    </source>
</evidence>
<feature type="domain" description="DUF6570" evidence="2">
    <location>
        <begin position="48"/>
        <end position="99"/>
    </location>
</feature>